<dbReference type="GO" id="GO:0005524">
    <property type="term" value="F:ATP binding"/>
    <property type="evidence" value="ECO:0007669"/>
    <property type="project" value="UniProtKB-KW"/>
</dbReference>
<organism evidence="5 6">
    <name type="scientific">Chlamydomonas reinhardtii</name>
    <name type="common">Chlamydomonas smithii</name>
    <dbReference type="NCBI Taxonomy" id="3055"/>
    <lineage>
        <taxon>Eukaryota</taxon>
        <taxon>Viridiplantae</taxon>
        <taxon>Chlorophyta</taxon>
        <taxon>core chlorophytes</taxon>
        <taxon>Chlorophyceae</taxon>
        <taxon>CS clade</taxon>
        <taxon>Chlamydomonadales</taxon>
        <taxon>Chlamydomonadaceae</taxon>
        <taxon>Chlamydomonas</taxon>
    </lineage>
</organism>
<keyword evidence="2" id="KW-0067">ATP-binding</keyword>
<dbReference type="Proteomes" id="UP000006906">
    <property type="component" value="Chromosome 17"/>
</dbReference>
<evidence type="ECO:0000256" key="3">
    <source>
        <dbReference type="SAM" id="MobiDB-lite"/>
    </source>
</evidence>
<dbReference type="InterPro" id="IPR008271">
    <property type="entry name" value="Ser/Thr_kinase_AS"/>
</dbReference>
<accession>A0A2K3CPH3</accession>
<dbReference type="PROSITE" id="PS00108">
    <property type="entry name" value="PROTEIN_KINASE_ST"/>
    <property type="match status" value="1"/>
</dbReference>
<dbReference type="PROSITE" id="PS50011">
    <property type="entry name" value="PROTEIN_KINASE_DOM"/>
    <property type="match status" value="1"/>
</dbReference>
<dbReference type="InterPro" id="IPR050117">
    <property type="entry name" value="MAPK"/>
</dbReference>
<feature type="compositionally biased region" description="Low complexity" evidence="3">
    <location>
        <begin position="443"/>
        <end position="463"/>
    </location>
</feature>
<dbReference type="KEGG" id="cre:CHLRE_17g709750v5"/>
<dbReference type="RefSeq" id="XP_042914513.1">
    <property type="nucleotide sequence ID" value="XM_043072054.1"/>
</dbReference>
<keyword evidence="1" id="KW-0547">Nucleotide-binding</keyword>
<evidence type="ECO:0000259" key="4">
    <source>
        <dbReference type="PROSITE" id="PS50011"/>
    </source>
</evidence>
<sequence length="1651" mass="165084">MRIALREVTVLNGLSHCNIIKLRRAFRTPSGRVCMVFDYGGSSAQQVLEDRYPLGFPGPQLKRLAFQLLQALKYLHSRKILHRDVKPANVLLDSAGVLRLCDFGFARFTCEEAAIAAKADLRAAASSDRLTPYVVTRWYRAPEVLLGMPYGPGADVWSFGATLAELATGEPLLPGDSSLDQLARIMRATGPLNPHMATCLSRDLRTPLTSLLANHAAQKGPNGLLRQTLGARLSPALLDLIEACLRPDPKDRPTAEQLLRLPYFLDAPRLFAGSALEVHYAKDPVFAAMRSPAAALQQATEAAAAAAAAVVSGAEGSAGCLAQRPAADTTDAGRAACKAMDAAAAGCNGSGQAAVAAAPPAAATPAAAATTAAASMAHHRRYDYAPPQQERAAERHHRHLAARAHAGRADNRSMAASSGDTSDSGVSGGSGGSVNATAPPAHTTSGLSSITMSSSSADCAPPSAMMMRTRTSCSGMTTTTTQGNSGRDTSTAPSCSLDGNTATSAVVAAAAAAVVAATAAGCGGGSCTVGADAAAAEACGRTALAQGADAARRSMGLHKRQASSVNDAVMDETGSAPLQPKLSEATATEVPAEEVWRGDANKSRRLASTILPPDKEMTTRTSSLVQDAVAAAAMAAAVATATTVVQPAPEGKSGATDYHACHSHEVSTRAAAAASAFATAAGRAVAAAAGTAGAAAAAVNSVNVVVSPVVAAEGTGSNNSSAPLGSHTPGPTAQTDAHAGYVASPSRLCKHGYDATESPFVSAAAPLLDTGLRGLPASTTCTEEQQPTAASASGPLFITLPATFVAAAAPLAGGVPAAGNPDAQVRSHGDPAAAATELAAASAASLQTAAGVPAAAAMAAAAMAARSRSMYGSSGPRDGAAAAAAHASRTSTAPNAASGPSGMVLWSHGWSERIDTGSSYGTVCGPAAGPALPAVHRETSYGCYGVGVGASGSAFAVMAAAAALPSGASHGNGHGNSIYNGILTSVANIPTIFQAQVQTLPSSDFPFYSSGHFAGVAVAPSKPPSVATAARAANAAAANACAAMMAGAPPLGSSPGGHADGDDGGVSAQWLDSNPNLRMQRRGSFRQHASFRGSRGGSAMLAAAAAHHHQQQQLHQQQQSVCTSAMLAQVVAASESNPCSTRTAKANVNAHNHNEALDSGCVTTTMSIGGWDSPVPDGHAASADGAGLVVAAVAAAAAGGATAPPPMRVSGGGLRDIAAAHAAAHGDGGRVSVPPGLASIVCGGCGGVGIALDDPSLSATATAADAVNGRLGGAATRQMLGTAPRLSQRHSAPTEPQGHGGAGDRTTLWSPSTDSFEQFDSRCRHLQLMGISAHDGVGSCGGGGDGSSCYIADVGAALDSADADAVRGDAAGSRLDGWGRTSLQRHDVAVDAASAVAFGVAAQVPLQPHVYVRHPQRPQNHNSHKQHQHQYQHHANAHGGMQVGGGGGGSSLRAVMAVTAAAVRRASLGPMGPSPHGVSLPLGPVPEEMSMKSSHRSRESTRPLHIGVAGVGGGTQIAASQLVSCALSGALTDLECDSNASNRLSRVQQYAPRSQQSDCSGQLPTGRRNSTAARAAAPSATPAAPGVPADDARSRSVAEAVPTQGGGSGSNSGGSKAAAALAATASVDSASKQQKSLLQRGRRWFQKLLQS</sequence>
<evidence type="ECO:0000313" key="6">
    <source>
        <dbReference type="Proteomes" id="UP000006906"/>
    </source>
</evidence>
<feature type="region of interest" description="Disordered" evidence="3">
    <location>
        <begin position="1052"/>
        <end position="1081"/>
    </location>
</feature>
<feature type="compositionally biased region" description="Polar residues" evidence="3">
    <location>
        <begin position="716"/>
        <end position="735"/>
    </location>
</feature>
<dbReference type="SUPFAM" id="SSF56112">
    <property type="entry name" value="Protein kinase-like (PK-like)"/>
    <property type="match status" value="1"/>
</dbReference>
<keyword evidence="6" id="KW-1185">Reference proteome</keyword>
<evidence type="ECO:0000313" key="5">
    <source>
        <dbReference type="EMBL" id="PNW70192.1"/>
    </source>
</evidence>
<feature type="compositionally biased region" description="Basic residues" evidence="3">
    <location>
        <begin position="394"/>
        <end position="406"/>
    </location>
</feature>
<proteinExistence type="predicted"/>
<dbReference type="PANTHER" id="PTHR24055">
    <property type="entry name" value="MITOGEN-ACTIVATED PROTEIN KINASE"/>
    <property type="match status" value="1"/>
</dbReference>
<feature type="region of interest" description="Disordered" evidence="3">
    <location>
        <begin position="716"/>
        <end position="737"/>
    </location>
</feature>
<dbReference type="InParanoid" id="A0A2K3CPH3"/>
<dbReference type="Gene3D" id="3.30.200.20">
    <property type="entry name" value="Phosphorylase Kinase, domain 1"/>
    <property type="match status" value="1"/>
</dbReference>
<dbReference type="InterPro" id="IPR000719">
    <property type="entry name" value="Prot_kinase_dom"/>
</dbReference>
<feature type="compositionally biased region" description="Polar residues" evidence="3">
    <location>
        <begin position="1547"/>
        <end position="1571"/>
    </location>
</feature>
<feature type="compositionally biased region" description="Low complexity" evidence="3">
    <location>
        <begin position="1572"/>
        <end position="1589"/>
    </location>
</feature>
<dbReference type="InterPro" id="IPR011009">
    <property type="entry name" value="Kinase-like_dom_sf"/>
</dbReference>
<dbReference type="OrthoDB" id="547979at2759"/>
<feature type="domain" description="Protein kinase" evidence="4">
    <location>
        <begin position="1"/>
        <end position="264"/>
    </location>
</feature>
<reference evidence="5 6" key="1">
    <citation type="journal article" date="2007" name="Science">
        <title>The Chlamydomonas genome reveals the evolution of key animal and plant functions.</title>
        <authorList>
            <person name="Merchant S.S."/>
            <person name="Prochnik S.E."/>
            <person name="Vallon O."/>
            <person name="Harris E.H."/>
            <person name="Karpowicz S.J."/>
            <person name="Witman G.B."/>
            <person name="Terry A."/>
            <person name="Salamov A."/>
            <person name="Fritz-Laylin L.K."/>
            <person name="Marechal-Drouard L."/>
            <person name="Marshall W.F."/>
            <person name="Qu L.H."/>
            <person name="Nelson D.R."/>
            <person name="Sanderfoot A.A."/>
            <person name="Spalding M.H."/>
            <person name="Kapitonov V.V."/>
            <person name="Ren Q."/>
            <person name="Ferris P."/>
            <person name="Lindquist E."/>
            <person name="Shapiro H."/>
            <person name="Lucas S.M."/>
            <person name="Grimwood J."/>
            <person name="Schmutz J."/>
            <person name="Cardol P."/>
            <person name="Cerutti H."/>
            <person name="Chanfreau G."/>
            <person name="Chen C.L."/>
            <person name="Cognat V."/>
            <person name="Croft M.T."/>
            <person name="Dent R."/>
            <person name="Dutcher S."/>
            <person name="Fernandez E."/>
            <person name="Fukuzawa H."/>
            <person name="Gonzalez-Ballester D."/>
            <person name="Gonzalez-Halphen D."/>
            <person name="Hallmann A."/>
            <person name="Hanikenne M."/>
            <person name="Hippler M."/>
            <person name="Inwood W."/>
            <person name="Jabbari K."/>
            <person name="Kalanon M."/>
            <person name="Kuras R."/>
            <person name="Lefebvre P.A."/>
            <person name="Lemaire S.D."/>
            <person name="Lobanov A.V."/>
            <person name="Lohr M."/>
            <person name="Manuell A."/>
            <person name="Meier I."/>
            <person name="Mets L."/>
            <person name="Mittag M."/>
            <person name="Mittelmeier T."/>
            <person name="Moroney J.V."/>
            <person name="Moseley J."/>
            <person name="Napoli C."/>
            <person name="Nedelcu A.M."/>
            <person name="Niyogi K."/>
            <person name="Novoselov S.V."/>
            <person name="Paulsen I.T."/>
            <person name="Pazour G."/>
            <person name="Purton S."/>
            <person name="Ral J.P."/>
            <person name="Riano-Pachon D.M."/>
            <person name="Riekhof W."/>
            <person name="Rymarquis L."/>
            <person name="Schroda M."/>
            <person name="Stern D."/>
            <person name="Umen J."/>
            <person name="Willows R."/>
            <person name="Wilson N."/>
            <person name="Zimmer S.L."/>
            <person name="Allmer J."/>
            <person name="Balk J."/>
            <person name="Bisova K."/>
            <person name="Chen C.J."/>
            <person name="Elias M."/>
            <person name="Gendler K."/>
            <person name="Hauser C."/>
            <person name="Lamb M.R."/>
            <person name="Ledford H."/>
            <person name="Long J.C."/>
            <person name="Minagawa J."/>
            <person name="Page M.D."/>
            <person name="Pan J."/>
            <person name="Pootakham W."/>
            <person name="Roje S."/>
            <person name="Rose A."/>
            <person name="Stahlberg E."/>
            <person name="Terauchi A.M."/>
            <person name="Yang P."/>
            <person name="Ball S."/>
            <person name="Bowler C."/>
            <person name="Dieckmann C.L."/>
            <person name="Gladyshev V.N."/>
            <person name="Green P."/>
            <person name="Jorgensen R."/>
            <person name="Mayfield S."/>
            <person name="Mueller-Roeber B."/>
            <person name="Rajamani S."/>
            <person name="Sayre R.T."/>
            <person name="Brokstein P."/>
            <person name="Dubchak I."/>
            <person name="Goodstein D."/>
            <person name="Hornick L."/>
            <person name="Huang Y.W."/>
            <person name="Jhaveri J."/>
            <person name="Luo Y."/>
            <person name="Martinez D."/>
            <person name="Ngau W.C."/>
            <person name="Otillar B."/>
            <person name="Poliakov A."/>
            <person name="Porter A."/>
            <person name="Szajkowski L."/>
            <person name="Werner G."/>
            <person name="Zhou K."/>
            <person name="Grigoriev I.V."/>
            <person name="Rokhsar D.S."/>
            <person name="Grossman A.R."/>
        </authorList>
    </citation>
    <scope>NUCLEOTIDE SEQUENCE [LARGE SCALE GENOMIC DNA]</scope>
    <source>
        <strain evidence="6">CC-503</strain>
    </source>
</reference>
<dbReference type="Gene3D" id="1.10.510.10">
    <property type="entry name" value="Transferase(Phosphotransferase) domain 1"/>
    <property type="match status" value="1"/>
</dbReference>
<name>A0A2K3CPH3_CHLRE</name>
<dbReference type="ExpressionAtlas" id="A0A2K3CPH3">
    <property type="expression patterns" value="baseline and differential"/>
</dbReference>
<dbReference type="PaxDb" id="3055-EDP04791"/>
<protein>
    <recommendedName>
        <fullName evidence="4">Protein kinase domain-containing protein</fullName>
    </recommendedName>
</protein>
<feature type="region of interest" description="Disordered" evidence="3">
    <location>
        <begin position="1547"/>
        <end position="1636"/>
    </location>
</feature>
<feature type="region of interest" description="Disordered" evidence="3">
    <location>
        <begin position="1468"/>
        <end position="1502"/>
    </location>
</feature>
<dbReference type="Gramene" id="PNW70192">
    <property type="protein sequence ID" value="PNW70192"/>
    <property type="gene ID" value="CHLRE_17g709750v5"/>
</dbReference>
<dbReference type="GO" id="GO:0005634">
    <property type="term" value="C:nucleus"/>
    <property type="evidence" value="ECO:0000318"/>
    <property type="project" value="GO_Central"/>
</dbReference>
<feature type="region of interest" description="Disordered" evidence="3">
    <location>
        <begin position="1283"/>
        <end position="1313"/>
    </location>
</feature>
<dbReference type="EMBL" id="CM008978">
    <property type="protein sequence ID" value="PNW70192.1"/>
    <property type="molecule type" value="Genomic_DNA"/>
</dbReference>
<feature type="compositionally biased region" description="Low complexity" evidence="3">
    <location>
        <begin position="1613"/>
        <end position="1631"/>
    </location>
</feature>
<gene>
    <name evidence="5" type="ORF">CHLRE_17g709750v5</name>
</gene>
<dbReference type="SMART" id="SM00220">
    <property type="entry name" value="S_TKc"/>
    <property type="match status" value="1"/>
</dbReference>
<dbReference type="Pfam" id="PF00069">
    <property type="entry name" value="Pkinase"/>
    <property type="match status" value="1"/>
</dbReference>
<evidence type="ECO:0000256" key="1">
    <source>
        <dbReference type="ARBA" id="ARBA00022741"/>
    </source>
</evidence>
<dbReference type="GO" id="GO:0005737">
    <property type="term" value="C:cytoplasm"/>
    <property type="evidence" value="ECO:0000318"/>
    <property type="project" value="GO_Central"/>
</dbReference>
<dbReference type="FunFam" id="1.10.510.10:FF:002472">
    <property type="match status" value="1"/>
</dbReference>
<dbReference type="GO" id="GO:0004674">
    <property type="term" value="F:protein serine/threonine kinase activity"/>
    <property type="evidence" value="ECO:0000318"/>
    <property type="project" value="GO_Central"/>
</dbReference>
<evidence type="ECO:0000256" key="2">
    <source>
        <dbReference type="ARBA" id="ARBA00022840"/>
    </source>
</evidence>
<feature type="region of interest" description="Disordered" evidence="3">
    <location>
        <begin position="387"/>
        <end position="463"/>
    </location>
</feature>
<dbReference type="GO" id="GO:0035556">
    <property type="term" value="P:intracellular signal transduction"/>
    <property type="evidence" value="ECO:0000318"/>
    <property type="project" value="GO_Central"/>
</dbReference>
<feature type="region of interest" description="Disordered" evidence="3">
    <location>
        <begin position="875"/>
        <end position="899"/>
    </location>
</feature>
<dbReference type="GeneID" id="5717148"/>